<evidence type="ECO:0000256" key="4">
    <source>
        <dbReference type="ARBA" id="ARBA00023136"/>
    </source>
</evidence>
<name>A0A5K6CMN7_ACIB3</name>
<dbReference type="PANTHER" id="PTHR23501">
    <property type="entry name" value="MAJOR FACILITATOR SUPERFAMILY"/>
    <property type="match status" value="1"/>
</dbReference>
<dbReference type="GO" id="GO:0022857">
    <property type="term" value="F:transmembrane transporter activity"/>
    <property type="evidence" value="ECO:0007669"/>
    <property type="project" value="InterPro"/>
</dbReference>
<keyword evidence="2 5" id="KW-0812">Transmembrane</keyword>
<dbReference type="Gene3D" id="1.20.1250.20">
    <property type="entry name" value="MFS general substrate transporter like domains"/>
    <property type="match status" value="1"/>
</dbReference>
<dbReference type="Proteomes" id="UP000006924">
    <property type="component" value="Chromosome"/>
</dbReference>
<feature type="transmembrane region" description="Helical" evidence="5">
    <location>
        <begin position="517"/>
        <end position="535"/>
    </location>
</feature>
<dbReference type="InterPro" id="IPR011701">
    <property type="entry name" value="MFS"/>
</dbReference>
<evidence type="ECO:0000256" key="1">
    <source>
        <dbReference type="ARBA" id="ARBA00004141"/>
    </source>
</evidence>
<dbReference type="KEGG" id="abb:ABBFA_00224"/>
<dbReference type="EMBL" id="CP001172">
    <property type="protein sequence ID" value="ATY42698.1"/>
    <property type="molecule type" value="Genomic_DNA"/>
</dbReference>
<feature type="transmembrane region" description="Helical" evidence="5">
    <location>
        <begin position="194"/>
        <end position="214"/>
    </location>
</feature>
<dbReference type="GO" id="GO:0005886">
    <property type="term" value="C:plasma membrane"/>
    <property type="evidence" value="ECO:0007669"/>
    <property type="project" value="TreeGrafter"/>
</dbReference>
<keyword evidence="3 5" id="KW-1133">Transmembrane helix</keyword>
<feature type="transmembrane region" description="Helical" evidence="5">
    <location>
        <begin position="421"/>
        <end position="443"/>
    </location>
</feature>
<feature type="transmembrane region" description="Helical" evidence="5">
    <location>
        <begin position="258"/>
        <end position="277"/>
    </location>
</feature>
<organism evidence="6 7">
    <name type="scientific">Acinetobacter baumannii (strain AB307-0294)</name>
    <dbReference type="NCBI Taxonomy" id="557600"/>
    <lineage>
        <taxon>Bacteria</taxon>
        <taxon>Pseudomonadati</taxon>
        <taxon>Pseudomonadota</taxon>
        <taxon>Gammaproteobacteria</taxon>
        <taxon>Moraxellales</taxon>
        <taxon>Moraxellaceae</taxon>
        <taxon>Acinetobacter</taxon>
        <taxon>Acinetobacter calcoaceticus/baumannii complex</taxon>
    </lineage>
</organism>
<dbReference type="Pfam" id="PF07690">
    <property type="entry name" value="MFS_1"/>
    <property type="match status" value="1"/>
</dbReference>
<dbReference type="RefSeq" id="WP_001189894.1">
    <property type="nucleotide sequence ID" value="NZ_CP001172.1"/>
</dbReference>
<evidence type="ECO:0000256" key="5">
    <source>
        <dbReference type="SAM" id="Phobius"/>
    </source>
</evidence>
<accession>A0A5K6CMN7</accession>
<gene>
    <name evidence="6" type="ORF">ABBFA_00224</name>
</gene>
<evidence type="ECO:0000313" key="6">
    <source>
        <dbReference type="EMBL" id="ATY42698.1"/>
    </source>
</evidence>
<evidence type="ECO:0000313" key="7">
    <source>
        <dbReference type="Proteomes" id="UP000006924"/>
    </source>
</evidence>
<reference evidence="6 7" key="1">
    <citation type="journal article" date="2008" name="J. Bacteriol.">
        <title>Comparative genome sequence analysis of multidrug-resistant Acinetobacter baumannii.</title>
        <authorList>
            <person name="Adams M.D."/>
            <person name="Goglin K."/>
            <person name="Molyneaux N."/>
            <person name="Hujer K.M."/>
            <person name="Lavender H."/>
            <person name="Jamison J.J."/>
            <person name="MacDonald I.J."/>
            <person name="Martin K.M."/>
            <person name="Russo T."/>
            <person name="Campagnari A.A."/>
            <person name="Hujer A.M."/>
            <person name="Bonomo R.A."/>
            <person name="Gill S.R."/>
        </authorList>
    </citation>
    <scope>NUCLEOTIDE SEQUENCE [LARGE SCALE GENOMIC DNA]</scope>
    <source>
        <strain evidence="6 7">AB307-0294</strain>
    </source>
</reference>
<comment type="subcellular location">
    <subcellularLocation>
        <location evidence="1">Membrane</location>
        <topology evidence="1">Multi-pass membrane protein</topology>
    </subcellularLocation>
</comment>
<dbReference type="AlphaFoldDB" id="A0A5K6CMN7"/>
<feature type="transmembrane region" description="Helical" evidence="5">
    <location>
        <begin position="226"/>
        <end position="246"/>
    </location>
</feature>
<keyword evidence="4 5" id="KW-0472">Membrane</keyword>
<protein>
    <submittedName>
        <fullName evidence="6">Major Facilitator Superfamily protein</fullName>
    </submittedName>
</protein>
<sequence>MQRTPKYLEPMPNWTETERPALIGSPASIEHPNHLRVVYLFIGVFIALSASLGNGLIISNALLFQGEFGLTPSEAAWLPAAFVIGNTAANLYVIKIRQQFGLRLFAEISLVLCCICIGLHLLVNSYEMALAVRFFAGIVAAPLTSMSAHYVIQSFKKPSALKGIYVILGLQQFGLPLAWMISPGITHGEGWTDLAYFELGLYLCCLAMVVSLKLPRSIRAAVLEKADIFPLLFIFPAIALFSAVLVQGPIVWWFNNTWIAYALSLGFVLLVIGLVIEHHRQHPLIVTQWLVMKSTLTFMIGAFSIRILMSEQNYAVGHFLQAMGLLPEQLVGLYSMIGLGVIAGSVASILTFKQHLLMQQLLVAELLILIGCGLDLGLTHDIRPHNLYLSQFLIGCAGGIFMGPLVLIGYFRVLQHSQWSVVTFAVLLGVTQNLGGLIGTSFFSTYQQHQTRLHQNAIYTNLDTTNATVESRLQLYSSQAQKNSTDANFQQNYAQKSLNQVVTREAQVLAFNDVIKINALLATLVFIFGVTSLLWTRYSARKQSLVSN</sequence>
<feature type="transmembrane region" description="Helical" evidence="5">
    <location>
        <begin position="164"/>
        <end position="182"/>
    </location>
</feature>
<feature type="transmembrane region" description="Helical" evidence="5">
    <location>
        <begin position="289"/>
        <end position="309"/>
    </location>
</feature>
<dbReference type="SUPFAM" id="SSF103473">
    <property type="entry name" value="MFS general substrate transporter"/>
    <property type="match status" value="1"/>
</dbReference>
<proteinExistence type="predicted"/>
<evidence type="ECO:0000256" key="2">
    <source>
        <dbReference type="ARBA" id="ARBA00022692"/>
    </source>
</evidence>
<evidence type="ECO:0000256" key="3">
    <source>
        <dbReference type="ARBA" id="ARBA00022989"/>
    </source>
</evidence>
<feature type="transmembrane region" description="Helical" evidence="5">
    <location>
        <begin position="100"/>
        <end position="123"/>
    </location>
</feature>
<feature type="transmembrane region" description="Helical" evidence="5">
    <location>
        <begin position="392"/>
        <end position="414"/>
    </location>
</feature>
<feature type="transmembrane region" description="Helical" evidence="5">
    <location>
        <begin position="37"/>
        <end position="63"/>
    </location>
</feature>
<feature type="transmembrane region" description="Helical" evidence="5">
    <location>
        <begin position="329"/>
        <end position="350"/>
    </location>
</feature>
<feature type="transmembrane region" description="Helical" evidence="5">
    <location>
        <begin position="129"/>
        <end position="152"/>
    </location>
</feature>
<feature type="transmembrane region" description="Helical" evidence="5">
    <location>
        <begin position="75"/>
        <end position="93"/>
    </location>
</feature>
<dbReference type="InterPro" id="IPR036259">
    <property type="entry name" value="MFS_trans_sf"/>
</dbReference>